<dbReference type="EMBL" id="FLUL01000002">
    <property type="protein sequence ID" value="SBW10599.1"/>
    <property type="molecule type" value="Genomic_DNA"/>
</dbReference>
<dbReference type="RefSeq" id="WP_296952772.1">
    <property type="nucleotide sequence ID" value="NZ_LT599021.1"/>
</dbReference>
<dbReference type="Gene3D" id="2.20.28.30">
    <property type="entry name" value="RNA polymerase ii, chain L"/>
    <property type="match status" value="1"/>
</dbReference>
<reference evidence="2" key="1">
    <citation type="submission" date="2016-04" db="EMBL/GenBank/DDBJ databases">
        <authorList>
            <person name="Evans L.H."/>
            <person name="Alamgir A."/>
            <person name="Owens N."/>
            <person name="Weber N.D."/>
            <person name="Virtaneva K."/>
            <person name="Barbian K."/>
            <person name="Babar A."/>
            <person name="Rosenke K."/>
        </authorList>
    </citation>
    <scope>NUCLEOTIDE SEQUENCE</scope>
    <source>
        <strain evidence="2">86-2</strain>
    </source>
</reference>
<keyword evidence="1" id="KW-0472">Membrane</keyword>
<feature type="transmembrane region" description="Helical" evidence="1">
    <location>
        <begin position="338"/>
        <end position="359"/>
    </location>
</feature>
<protein>
    <submittedName>
        <fullName evidence="2">Uncharacterized protein</fullName>
    </submittedName>
</protein>
<dbReference type="PANTHER" id="PTHR37826">
    <property type="entry name" value="FLOTILLIN BAND_7_5 DOMAIN PROTEIN"/>
    <property type="match status" value="1"/>
</dbReference>
<evidence type="ECO:0000256" key="1">
    <source>
        <dbReference type="SAM" id="Phobius"/>
    </source>
</evidence>
<evidence type="ECO:0000313" key="2">
    <source>
        <dbReference type="EMBL" id="SBW10599.1"/>
    </source>
</evidence>
<sequence length="363" mass="41304">MADNVQITLNGSDTYQCPQCGAALKYKPGTDFLHCDYCGMDTPINSKKVDDVQELDFDTYAEQAETLSTKATKVISCRTCGAESTFDESMKSVECPYCATPLIVSDAYEERLVQPSYLLPFKISDNEIGSYMSVWISRRWFAPNKLKSRALYDRRQQGVYIPCWTYDAQTETDYTGERGDDYTTTVGVGKNRRTETRTRWSDVSGHISLFFDDVMIPASKIITTQVMTEISNWDMMNMVEADNRFLSGFITEKYNINMQTGYAAAKSKMESDIDYAIYQDIGGDRQRVHSKKMSFSDVKFKLILLPVYMSSYTYNNKLYHFFVNARTGRVTGDRPYSVAKIALAITGGLILLALFIWFVNNYG</sequence>
<keyword evidence="1" id="KW-1133">Transmembrane helix</keyword>
<dbReference type="AlphaFoldDB" id="A0A212KG23"/>
<accession>A0A212KG23</accession>
<keyword evidence="1" id="KW-0812">Transmembrane</keyword>
<dbReference type="PANTHER" id="PTHR37826:SF3">
    <property type="entry name" value="J DOMAIN-CONTAINING PROTEIN"/>
    <property type="match status" value="1"/>
</dbReference>
<gene>
    <name evidence="2" type="ORF">KL86DYS2_20141</name>
</gene>
<name>A0A212KG23_9BACT</name>
<proteinExistence type="predicted"/>
<organism evidence="2">
    <name type="scientific">uncultured Dysgonomonas sp</name>
    <dbReference type="NCBI Taxonomy" id="206096"/>
    <lineage>
        <taxon>Bacteria</taxon>
        <taxon>Pseudomonadati</taxon>
        <taxon>Bacteroidota</taxon>
        <taxon>Bacteroidia</taxon>
        <taxon>Bacteroidales</taxon>
        <taxon>Dysgonomonadaceae</taxon>
        <taxon>Dysgonomonas</taxon>
        <taxon>environmental samples</taxon>
    </lineage>
</organism>